<proteinExistence type="inferred from homology"/>
<accession>A0A6L6XV60</accession>
<sequence length="110" mass="11452">MSLPAIESIGFQPSIIPTLPTDGASVVGTGSTRSVSGSGFADLLTDGLDRLEKVQDKADGLAVQAATGDLDDMHDYTIAATEASVTTQLTVAVRNRALEAFNEIMRMPIG</sequence>
<protein>
    <recommendedName>
        <fullName evidence="4 5">Flagellar hook-basal body complex protein FliE</fullName>
    </recommendedName>
</protein>
<dbReference type="HAMAP" id="MF_00724">
    <property type="entry name" value="FliE"/>
    <property type="match status" value="1"/>
</dbReference>
<evidence type="ECO:0000313" key="7">
    <source>
        <dbReference type="Proteomes" id="UP000473525"/>
    </source>
</evidence>
<evidence type="ECO:0000256" key="2">
    <source>
        <dbReference type="ARBA" id="ARBA00009272"/>
    </source>
</evidence>
<dbReference type="GO" id="GO:0009425">
    <property type="term" value="C:bacterial-type flagellum basal body"/>
    <property type="evidence" value="ECO:0007669"/>
    <property type="project" value="UniProtKB-SubCell"/>
</dbReference>
<reference evidence="6 7" key="1">
    <citation type="submission" date="2019-12" db="EMBL/GenBank/DDBJ databases">
        <authorList>
            <person name="Huq M.A."/>
        </authorList>
    </citation>
    <scope>NUCLEOTIDE SEQUENCE [LARGE SCALE GENOMIC DNA]</scope>
    <source>
        <strain evidence="6 7">MAH-18</strain>
    </source>
</reference>
<keyword evidence="7" id="KW-1185">Reference proteome</keyword>
<evidence type="ECO:0000256" key="3">
    <source>
        <dbReference type="ARBA" id="ARBA00023143"/>
    </source>
</evidence>
<dbReference type="PANTHER" id="PTHR34653:SF1">
    <property type="entry name" value="FLAGELLAR HOOK-BASAL BODY COMPLEX PROTEIN FLIE"/>
    <property type="match status" value="1"/>
</dbReference>
<keyword evidence="6" id="KW-0282">Flagellum</keyword>
<evidence type="ECO:0000256" key="5">
    <source>
        <dbReference type="NCBIfam" id="TIGR00205"/>
    </source>
</evidence>
<dbReference type="PANTHER" id="PTHR34653">
    <property type="match status" value="1"/>
</dbReference>
<evidence type="ECO:0000256" key="4">
    <source>
        <dbReference type="HAMAP-Rule" id="MF_00724"/>
    </source>
</evidence>
<dbReference type="RefSeq" id="WP_157343766.1">
    <property type="nucleotide sequence ID" value="NZ_WSEK01000004.1"/>
</dbReference>
<dbReference type="EMBL" id="WSEK01000004">
    <property type="protein sequence ID" value="MVQ50633.1"/>
    <property type="molecule type" value="Genomic_DNA"/>
</dbReference>
<dbReference type="Pfam" id="PF02049">
    <property type="entry name" value="FliE"/>
    <property type="match status" value="1"/>
</dbReference>
<dbReference type="PRINTS" id="PR01006">
    <property type="entry name" value="FLGHOOKFLIE"/>
</dbReference>
<keyword evidence="6" id="KW-0969">Cilium</keyword>
<dbReference type="AlphaFoldDB" id="A0A6L6XV60"/>
<dbReference type="Proteomes" id="UP000473525">
    <property type="component" value="Unassembled WGS sequence"/>
</dbReference>
<keyword evidence="6" id="KW-0966">Cell projection</keyword>
<dbReference type="InterPro" id="IPR001624">
    <property type="entry name" value="FliE"/>
</dbReference>
<keyword evidence="3 4" id="KW-0975">Bacterial flagellum</keyword>
<dbReference type="GO" id="GO:0005198">
    <property type="term" value="F:structural molecule activity"/>
    <property type="evidence" value="ECO:0007669"/>
    <property type="project" value="UniProtKB-UniRule"/>
</dbReference>
<comment type="caution">
    <text evidence="6">The sequence shown here is derived from an EMBL/GenBank/DDBJ whole genome shotgun (WGS) entry which is preliminary data.</text>
</comment>
<comment type="similarity">
    <text evidence="2 4">Belongs to the FliE family.</text>
</comment>
<dbReference type="GO" id="GO:0003774">
    <property type="term" value="F:cytoskeletal motor activity"/>
    <property type="evidence" value="ECO:0007669"/>
    <property type="project" value="InterPro"/>
</dbReference>
<name>A0A6L6XV60_9ACTN</name>
<evidence type="ECO:0000313" key="6">
    <source>
        <dbReference type="EMBL" id="MVQ50633.1"/>
    </source>
</evidence>
<evidence type="ECO:0000256" key="1">
    <source>
        <dbReference type="ARBA" id="ARBA00004117"/>
    </source>
</evidence>
<organism evidence="6 7">
    <name type="scientific">Nocardioides agri</name>
    <dbReference type="NCBI Taxonomy" id="2682843"/>
    <lineage>
        <taxon>Bacteria</taxon>
        <taxon>Bacillati</taxon>
        <taxon>Actinomycetota</taxon>
        <taxon>Actinomycetes</taxon>
        <taxon>Propionibacteriales</taxon>
        <taxon>Nocardioidaceae</taxon>
        <taxon>Nocardioides</taxon>
    </lineage>
</organism>
<gene>
    <name evidence="4 6" type="primary">fliE</name>
    <name evidence="6" type="ORF">GON03_15720</name>
</gene>
<comment type="subcellular location">
    <subcellularLocation>
        <location evidence="1 4">Bacterial flagellum basal body</location>
    </subcellularLocation>
</comment>
<dbReference type="NCBIfam" id="TIGR00205">
    <property type="entry name" value="fliE"/>
    <property type="match status" value="1"/>
</dbReference>
<dbReference type="GO" id="GO:0071973">
    <property type="term" value="P:bacterial-type flagellum-dependent cell motility"/>
    <property type="evidence" value="ECO:0007669"/>
    <property type="project" value="InterPro"/>
</dbReference>